<dbReference type="UniPathway" id="UPA00252"/>
<evidence type="ECO:0000256" key="7">
    <source>
        <dbReference type="HAMAP-Rule" id="MF_00323"/>
    </source>
</evidence>
<evidence type="ECO:0000256" key="8">
    <source>
        <dbReference type="RuleBase" id="RU004185"/>
    </source>
</evidence>
<keyword evidence="7" id="KW-0963">Cytoplasm</keyword>
<dbReference type="Proteomes" id="UP000006247">
    <property type="component" value="Unassembled WGS sequence"/>
</dbReference>
<keyword evidence="7" id="KW-0479">Metal-binding</keyword>
<comment type="caution">
    <text evidence="9">The sequence shown here is derived from an EMBL/GenBank/DDBJ whole genome shotgun (WGS) entry which is preliminary data.</text>
</comment>
<dbReference type="InterPro" id="IPR033644">
    <property type="entry name" value="Ferrochelatase_C"/>
</dbReference>
<dbReference type="PANTHER" id="PTHR11108">
    <property type="entry name" value="FERROCHELATASE"/>
    <property type="match status" value="1"/>
</dbReference>
<dbReference type="SUPFAM" id="SSF53800">
    <property type="entry name" value="Chelatase"/>
    <property type="match status" value="1"/>
</dbReference>
<proteinExistence type="inferred from homology"/>
<keyword evidence="3 7" id="KW-0350">Heme biosynthesis</keyword>
<feature type="binding site" evidence="7">
    <location>
        <position position="291"/>
    </location>
    <ligand>
        <name>Fe(2+)</name>
        <dbReference type="ChEBI" id="CHEBI:29033"/>
    </ligand>
</feature>
<dbReference type="InterPro" id="IPR033659">
    <property type="entry name" value="Ferrochelatase_N"/>
</dbReference>
<dbReference type="Pfam" id="PF00762">
    <property type="entry name" value="Ferrochelatase"/>
    <property type="match status" value="1"/>
</dbReference>
<keyword evidence="4 7" id="KW-0456">Lyase</keyword>
<comment type="pathway">
    <text evidence="1 7">Porphyrin-containing compound metabolism; protoheme biosynthesis.</text>
</comment>
<dbReference type="InterPro" id="IPR001015">
    <property type="entry name" value="Ferrochelatase"/>
</dbReference>
<dbReference type="AlphaFoldDB" id="C0E369"/>
<comment type="subcellular location">
    <subcellularLocation>
        <location evidence="7">Cytoplasm</location>
    </subcellularLocation>
</comment>
<feature type="binding site" evidence="7">
    <location>
        <position position="139"/>
    </location>
    <ligand>
        <name>Fe-coproporphyrin III</name>
        <dbReference type="ChEBI" id="CHEBI:68438"/>
    </ligand>
</feature>
<dbReference type="EMBL" id="ACEB01000021">
    <property type="protein sequence ID" value="EEG27003.1"/>
    <property type="molecule type" value="Genomic_DNA"/>
</dbReference>
<comment type="caution">
    <text evidence="7">Lacks conserved residue(s) required for the propagation of feature annotation.</text>
</comment>
<evidence type="ECO:0000256" key="3">
    <source>
        <dbReference type="ARBA" id="ARBA00023133"/>
    </source>
</evidence>
<comment type="similarity">
    <text evidence="7 8">Belongs to the ferrochelatase family.</text>
</comment>
<sequence>MVLFTSFDLLFLLLMNTPTPVDALLVLSFGGPEKPEDVRPFLENVTRGRGIPASRLDEVAVHYHHFDGYSPLNDCNREIIANVEVELRRRGSTLPVYFGNRNWHPYANDIALELAENGHRNVAVFATSAWGGYSGCRQYGEDIQKMRHHLAEHHKTPIDFYRLRQFFDHPTFIEAGAHAIRNAYQQYADQGIGRDDIRLVFTAHSIPVVADQRSGTDADGALYSRQVHETARLIAGRLGVADYDVVWQSASGNGKIPWLEPDILDHAQLLHQRGETHLLVAPIGFISDHMEVIWDLDNELQDEARNLGMTVIRAATVGHTTEFAALIVDLIDESLGVAPPRHVGAIVSKGCIKNGEPCETSCCRPARPTRLLHTATA</sequence>
<keyword evidence="5 7" id="KW-0627">Porphyrin biosynthesis</keyword>
<gene>
    <name evidence="7" type="primary">cpfC</name>
    <name evidence="9" type="ORF">CORMATOL_01431</name>
</gene>
<name>C0E369_9CORY</name>
<organism evidence="9 10">
    <name type="scientific">Corynebacterium matruchotii ATCC 33806</name>
    <dbReference type="NCBI Taxonomy" id="566549"/>
    <lineage>
        <taxon>Bacteria</taxon>
        <taxon>Bacillati</taxon>
        <taxon>Actinomycetota</taxon>
        <taxon>Actinomycetes</taxon>
        <taxon>Mycobacteriales</taxon>
        <taxon>Corynebacteriaceae</taxon>
        <taxon>Corynebacterium</taxon>
    </lineage>
</organism>
<dbReference type="GO" id="GO:0046872">
    <property type="term" value="F:metal ion binding"/>
    <property type="evidence" value="ECO:0007669"/>
    <property type="project" value="UniProtKB-KW"/>
</dbReference>
<reference evidence="9 10" key="1">
    <citation type="submission" date="2009-01" db="EMBL/GenBank/DDBJ databases">
        <authorList>
            <person name="Fulton L."/>
            <person name="Clifton S."/>
            <person name="Chinwalla A.T."/>
            <person name="Mitreva M."/>
            <person name="Sodergren E."/>
            <person name="Weinstock G."/>
            <person name="Clifton S."/>
            <person name="Dooling D.J."/>
            <person name="Fulton B."/>
            <person name="Minx P."/>
            <person name="Pepin K.H."/>
            <person name="Johnson M."/>
            <person name="Bhonagiri V."/>
            <person name="Nash W.E."/>
            <person name="Mardis E.R."/>
            <person name="Wilson R.K."/>
        </authorList>
    </citation>
    <scope>NUCLEOTIDE SEQUENCE [LARGE SCALE GENOMIC DNA]</scope>
    <source>
        <strain evidence="9 10">ATCC 33806</strain>
    </source>
</reference>
<dbReference type="EC" id="4.99.1.9" evidence="7"/>
<dbReference type="GO" id="GO:0005737">
    <property type="term" value="C:cytoplasm"/>
    <property type="evidence" value="ECO:0007669"/>
    <property type="project" value="UniProtKB-SubCell"/>
</dbReference>
<dbReference type="HOGENOM" id="CLU_018884_2_0_11"/>
<dbReference type="GO" id="GO:0004325">
    <property type="term" value="F:ferrochelatase activity"/>
    <property type="evidence" value="ECO:0007669"/>
    <property type="project" value="UniProtKB-UniRule"/>
</dbReference>
<evidence type="ECO:0000313" key="10">
    <source>
        <dbReference type="Proteomes" id="UP000006247"/>
    </source>
</evidence>
<evidence type="ECO:0000313" key="9">
    <source>
        <dbReference type="EMBL" id="EEG27003.1"/>
    </source>
</evidence>
<comment type="function">
    <text evidence="7">Involved in coproporphyrin-dependent heme b biosynthesis. Catalyzes the insertion of ferrous iron into coproporphyrin III to form Fe-coproporphyrin III.</text>
</comment>
<dbReference type="GO" id="GO:0006783">
    <property type="term" value="P:heme biosynthetic process"/>
    <property type="evidence" value="ECO:0007669"/>
    <property type="project" value="UniProtKB-UniRule"/>
</dbReference>
<evidence type="ECO:0000256" key="1">
    <source>
        <dbReference type="ARBA" id="ARBA00004744"/>
    </source>
</evidence>
<feature type="binding site" evidence="7">
    <location>
        <position position="70"/>
    </location>
    <ligand>
        <name>Fe-coproporphyrin III</name>
        <dbReference type="ChEBI" id="CHEBI:68438"/>
    </ligand>
</feature>
<accession>C0E369</accession>
<dbReference type="Gene3D" id="3.40.50.1400">
    <property type="match status" value="2"/>
</dbReference>
<evidence type="ECO:0000256" key="6">
    <source>
        <dbReference type="ARBA" id="ARBA00024536"/>
    </source>
</evidence>
<comment type="catalytic activity">
    <reaction evidence="6">
        <text>Fe-coproporphyrin III + 2 H(+) = coproporphyrin III + Fe(2+)</text>
        <dbReference type="Rhea" id="RHEA:49572"/>
        <dbReference type="ChEBI" id="CHEBI:15378"/>
        <dbReference type="ChEBI" id="CHEBI:29033"/>
        <dbReference type="ChEBI" id="CHEBI:68438"/>
        <dbReference type="ChEBI" id="CHEBI:131725"/>
        <dbReference type="EC" id="4.99.1.9"/>
    </reaction>
    <physiologicalReaction direction="right-to-left" evidence="6">
        <dbReference type="Rhea" id="RHEA:49574"/>
    </physiologicalReaction>
</comment>
<dbReference type="CDD" id="cd03411">
    <property type="entry name" value="Ferrochelatase_N"/>
    <property type="match status" value="1"/>
</dbReference>
<keyword evidence="2 7" id="KW-0408">Iron</keyword>
<feature type="binding site" evidence="7">
    <location>
        <position position="204"/>
    </location>
    <ligand>
        <name>Fe(2+)</name>
        <dbReference type="ChEBI" id="CHEBI:29033"/>
    </ligand>
</feature>
<dbReference type="CDD" id="cd00419">
    <property type="entry name" value="Ferrochelatase_C"/>
    <property type="match status" value="1"/>
</dbReference>
<dbReference type="PANTHER" id="PTHR11108:SF1">
    <property type="entry name" value="FERROCHELATASE, MITOCHONDRIAL"/>
    <property type="match status" value="1"/>
</dbReference>
<evidence type="ECO:0000256" key="2">
    <source>
        <dbReference type="ARBA" id="ARBA00023004"/>
    </source>
</evidence>
<evidence type="ECO:0000256" key="5">
    <source>
        <dbReference type="ARBA" id="ARBA00023244"/>
    </source>
</evidence>
<protein>
    <recommendedName>
        <fullName evidence="7">Coproporphyrin III ferrochelatase</fullName>
        <ecNumber evidence="7">4.99.1.9</ecNumber>
    </recommendedName>
</protein>
<dbReference type="HAMAP" id="MF_00323">
    <property type="entry name" value="Ferrochelatase"/>
    <property type="match status" value="1"/>
</dbReference>
<dbReference type="NCBIfam" id="NF000689">
    <property type="entry name" value="PRK00035.2-1"/>
    <property type="match status" value="1"/>
</dbReference>
<evidence type="ECO:0000256" key="4">
    <source>
        <dbReference type="ARBA" id="ARBA00023239"/>
    </source>
</evidence>